<accession>A0A6L2M0E6</accession>
<keyword evidence="2" id="KW-0732">Signal</keyword>
<dbReference type="EMBL" id="BKCJ010005495">
    <property type="protein sequence ID" value="GEU67060.1"/>
    <property type="molecule type" value="Genomic_DNA"/>
</dbReference>
<dbReference type="AlphaFoldDB" id="A0A6L2M0E6"/>
<feature type="compositionally biased region" description="Acidic residues" evidence="1">
    <location>
        <begin position="25"/>
        <end position="39"/>
    </location>
</feature>
<evidence type="ECO:0000313" key="3">
    <source>
        <dbReference type="EMBL" id="GEU67060.1"/>
    </source>
</evidence>
<keyword evidence="3" id="KW-0808">Transferase</keyword>
<keyword evidence="3" id="KW-0548">Nucleotidyltransferase</keyword>
<gene>
    <name evidence="3" type="ORF">Tci_039038</name>
</gene>
<proteinExistence type="predicted"/>
<keyword evidence="3" id="KW-0695">RNA-directed DNA polymerase</keyword>
<name>A0A6L2M0E6_TANCI</name>
<organism evidence="3">
    <name type="scientific">Tanacetum cinerariifolium</name>
    <name type="common">Dalmatian daisy</name>
    <name type="synonym">Chrysanthemum cinerariifolium</name>
    <dbReference type="NCBI Taxonomy" id="118510"/>
    <lineage>
        <taxon>Eukaryota</taxon>
        <taxon>Viridiplantae</taxon>
        <taxon>Streptophyta</taxon>
        <taxon>Embryophyta</taxon>
        <taxon>Tracheophyta</taxon>
        <taxon>Spermatophyta</taxon>
        <taxon>Magnoliopsida</taxon>
        <taxon>eudicotyledons</taxon>
        <taxon>Gunneridae</taxon>
        <taxon>Pentapetalae</taxon>
        <taxon>asterids</taxon>
        <taxon>campanulids</taxon>
        <taxon>Asterales</taxon>
        <taxon>Asteraceae</taxon>
        <taxon>Asteroideae</taxon>
        <taxon>Anthemideae</taxon>
        <taxon>Anthemidinae</taxon>
        <taxon>Tanacetum</taxon>
    </lineage>
</organism>
<feature type="signal peptide" evidence="2">
    <location>
        <begin position="1"/>
        <end position="16"/>
    </location>
</feature>
<sequence length="178" mass="20267">MLGLVILILRSILTDLQVPNFHEDTQDDLSSDEESQEADIDNKGDNKDFNETSDVDKFQNRVLFKTMIMLMILFLRSPIVAKQESTKDNEKNKEEYFQDANERVQSLSNNLKDRKINQGISSQHSTYTCSQKNMVGGFILDLMDELVKVGQTMGYNMEGCVKNIKSIIGSQGDFDVVR</sequence>
<reference evidence="3" key="1">
    <citation type="journal article" date="2019" name="Sci. Rep.">
        <title>Draft genome of Tanacetum cinerariifolium, the natural source of mosquito coil.</title>
        <authorList>
            <person name="Yamashiro T."/>
            <person name="Shiraishi A."/>
            <person name="Satake H."/>
            <person name="Nakayama K."/>
        </authorList>
    </citation>
    <scope>NUCLEOTIDE SEQUENCE</scope>
</reference>
<feature type="chain" id="PRO_5026847535" evidence="2">
    <location>
        <begin position="17"/>
        <end position="178"/>
    </location>
</feature>
<protein>
    <submittedName>
        <fullName evidence="3">RNA-directed DNA polymerase, eukaryota, nucleotide-binding alpha-beta plait domain protein</fullName>
    </submittedName>
</protein>
<comment type="caution">
    <text evidence="3">The sequence shown here is derived from an EMBL/GenBank/DDBJ whole genome shotgun (WGS) entry which is preliminary data.</text>
</comment>
<feature type="region of interest" description="Disordered" evidence="1">
    <location>
        <begin position="24"/>
        <end position="51"/>
    </location>
</feature>
<dbReference type="GO" id="GO:0003964">
    <property type="term" value="F:RNA-directed DNA polymerase activity"/>
    <property type="evidence" value="ECO:0007669"/>
    <property type="project" value="UniProtKB-KW"/>
</dbReference>
<feature type="compositionally biased region" description="Basic and acidic residues" evidence="1">
    <location>
        <begin position="40"/>
        <end position="51"/>
    </location>
</feature>
<evidence type="ECO:0000256" key="1">
    <source>
        <dbReference type="SAM" id="MobiDB-lite"/>
    </source>
</evidence>
<evidence type="ECO:0000256" key="2">
    <source>
        <dbReference type="SAM" id="SignalP"/>
    </source>
</evidence>